<evidence type="ECO:0000313" key="3">
    <source>
        <dbReference type="Proteomes" id="UP001055439"/>
    </source>
</evidence>
<proteinExistence type="predicted"/>
<dbReference type="PANTHER" id="PTHR33210">
    <property type="entry name" value="PROTODERMAL FACTOR 1"/>
    <property type="match status" value="1"/>
</dbReference>
<sequence>MMAHPEKELSHIDFRADRWTCFEVTLWRRPSPPRENDQVGLELATMVTVTPAMSRSVGGGLAEEKNYSTTESPEASHGTPHTTPSHGGRSGGGVPSQSAPLTPPSAPVITNPPSPTLVPPAPTNPNSSPFSCDYWRAHPEAILALLGYWCTLGEFFGLPAVSAFGRDPSLLEALSNTRSDGIGALYREGTASLLNSLLDRNFALTTQKVREEFNAAVISDKAAATQAQLFKKANERHLKHH</sequence>
<reference evidence="2" key="1">
    <citation type="submission" date="2022-05" db="EMBL/GenBank/DDBJ databases">
        <title>The Musa troglodytarum L. genome provides insights into the mechanism of non-climacteric behaviour and enrichment of carotenoids.</title>
        <authorList>
            <person name="Wang J."/>
        </authorList>
    </citation>
    <scope>NUCLEOTIDE SEQUENCE</scope>
    <source>
        <tissue evidence="2">Leaf</tissue>
    </source>
</reference>
<organism evidence="2 3">
    <name type="scientific">Musa troglodytarum</name>
    <name type="common">fe'i banana</name>
    <dbReference type="NCBI Taxonomy" id="320322"/>
    <lineage>
        <taxon>Eukaryota</taxon>
        <taxon>Viridiplantae</taxon>
        <taxon>Streptophyta</taxon>
        <taxon>Embryophyta</taxon>
        <taxon>Tracheophyta</taxon>
        <taxon>Spermatophyta</taxon>
        <taxon>Magnoliopsida</taxon>
        <taxon>Liliopsida</taxon>
        <taxon>Zingiberales</taxon>
        <taxon>Musaceae</taxon>
        <taxon>Musa</taxon>
    </lineage>
</organism>
<dbReference type="OrthoDB" id="696797at2759"/>
<keyword evidence="3" id="KW-1185">Reference proteome</keyword>
<feature type="region of interest" description="Disordered" evidence="1">
    <location>
        <begin position="54"/>
        <end position="125"/>
    </location>
</feature>
<feature type="compositionally biased region" description="Polar residues" evidence="1">
    <location>
        <begin position="67"/>
        <end position="85"/>
    </location>
</feature>
<name>A0A9E7L0U2_9LILI</name>
<accession>A0A9E7L0U2</accession>
<dbReference type="InterPro" id="IPR039923">
    <property type="entry name" value="Protodermal_1"/>
</dbReference>
<protein>
    <submittedName>
        <fullName evidence="2">Uncharacterized protein</fullName>
    </submittedName>
</protein>
<evidence type="ECO:0000313" key="2">
    <source>
        <dbReference type="EMBL" id="URE34055.1"/>
    </source>
</evidence>
<dbReference type="AlphaFoldDB" id="A0A9E7L0U2"/>
<evidence type="ECO:0000256" key="1">
    <source>
        <dbReference type="SAM" id="MobiDB-lite"/>
    </source>
</evidence>
<gene>
    <name evidence="2" type="ORF">MUK42_17090</name>
</gene>
<dbReference type="PANTHER" id="PTHR33210:SF18">
    <property type="entry name" value="PROTODERMAL FACTOR 1"/>
    <property type="match status" value="1"/>
</dbReference>
<dbReference type="EMBL" id="CP097510">
    <property type="protein sequence ID" value="URE34055.1"/>
    <property type="molecule type" value="Genomic_DNA"/>
</dbReference>
<dbReference type="Proteomes" id="UP001055439">
    <property type="component" value="Chromosome 8"/>
</dbReference>
<feature type="compositionally biased region" description="Pro residues" evidence="1">
    <location>
        <begin position="101"/>
        <end position="123"/>
    </location>
</feature>